<dbReference type="InterPro" id="IPR058353">
    <property type="entry name" value="DUF8040"/>
</dbReference>
<name>A0AAQ3U4B1_PASNO</name>
<feature type="non-terminal residue" evidence="6">
    <location>
        <position position="815"/>
    </location>
</feature>
<gene>
    <name evidence="6" type="ORF">U9M48_030102</name>
</gene>
<keyword evidence="7" id="KW-1185">Reference proteome</keyword>
<evidence type="ECO:0000256" key="2">
    <source>
        <dbReference type="ARBA" id="ARBA00022723"/>
    </source>
</evidence>
<feature type="compositionally biased region" description="Polar residues" evidence="3">
    <location>
        <begin position="701"/>
        <end position="730"/>
    </location>
</feature>
<dbReference type="Pfam" id="PF13359">
    <property type="entry name" value="DDE_Tnp_4"/>
    <property type="match status" value="1"/>
</dbReference>
<dbReference type="EMBL" id="CP144750">
    <property type="protein sequence ID" value="WVZ82895.1"/>
    <property type="molecule type" value="Genomic_DNA"/>
</dbReference>
<reference evidence="6 7" key="1">
    <citation type="submission" date="2024-02" db="EMBL/GenBank/DDBJ databases">
        <title>High-quality chromosome-scale genome assembly of Pensacola bahiagrass (Paspalum notatum Flugge var. saurae).</title>
        <authorList>
            <person name="Vega J.M."/>
            <person name="Podio M."/>
            <person name="Orjuela J."/>
            <person name="Siena L.A."/>
            <person name="Pessino S.C."/>
            <person name="Combes M.C."/>
            <person name="Mariac C."/>
            <person name="Albertini E."/>
            <person name="Pupilli F."/>
            <person name="Ortiz J.P.A."/>
            <person name="Leblanc O."/>
        </authorList>
    </citation>
    <scope>NUCLEOTIDE SEQUENCE [LARGE SCALE GENOMIC DNA]</scope>
    <source>
        <strain evidence="6">R1</strain>
        <tissue evidence="6">Leaf</tissue>
    </source>
</reference>
<dbReference type="GO" id="GO:0046872">
    <property type="term" value="F:metal ion binding"/>
    <property type="evidence" value="ECO:0007669"/>
    <property type="project" value="UniProtKB-KW"/>
</dbReference>
<dbReference type="PANTHER" id="PTHR47906:SF5">
    <property type="entry name" value="OS05G0118600 PROTEIN"/>
    <property type="match status" value="1"/>
</dbReference>
<dbReference type="Pfam" id="PF26138">
    <property type="entry name" value="DUF8040"/>
    <property type="match status" value="1"/>
</dbReference>
<evidence type="ECO:0000256" key="3">
    <source>
        <dbReference type="SAM" id="MobiDB-lite"/>
    </source>
</evidence>
<sequence length="815" mass="91925">TERCEMERSARRLSFSLCPHSAPHQNPAHKPPRALECLALTELSHACLNLAAAKTPSAHKLGLFGFSPNLPHLRLAMPHLRLGDCLVFQLSHACLNLAAAKTPSAHKKLPNPRSPIRAPQLRLSSPLRSVSFSSPPQQISAGGRPPTAGQALNRSIPLTRSRRLNRRRVRYGPMLPRNLEREARLNRLYNGTEANCLSELRMQKFVFHKLCYHLRSRGLLVDTAYVSIEEQLAMFMHVVGHRWTNRSVGFEFLRSGETVSRHFHAVLDALCVLSRDLITIRTTETHPKISTSIGRFHPYFERCIGALDGTHVPASVPIYMQDRFRGRKLIPTQNVLAAVDFDLRFIYVLAGWEGSAHDSIVLQDALSRPTGLKIPEGHYFLADAGYAARPGVLPPYRGVRYHLKEFQGTRQPENPKELFNLRHSSLRTTIERAFGTLKNRFKILTSQPFFPLKTQVKTVLACSAVHNFILDNGPDIYVYDDETWYQNLPRSHRSLMTKAKGKTITDGPTRERTISWHDDQSRFMLGWYIDYKKEQHADFKFKRLHHHKCMEALKRQFGLEVTATQVERHFRVYKDNWNSIARALSNSGNGFDKTRCMVTISESEKPRLKDVDRRLFAKPIKFFDEMRELFSESTANGSLAKDALNCMVDNEESDDSEDNDISLYAAPEDVPEDSDTLAIGGDEKSSSSSKAKRPVEKIDHSNNSSSSGVKRQCSISSKKGGKQNRTGKSADEISSTLHALQVALAVPPPPPPPPSCDPHTALWERIHAMTITTDQKLIVGTFLAKKENKGLRSFLCASSEITLQTWVFQYLSGTI</sequence>
<dbReference type="PANTHER" id="PTHR47906">
    <property type="entry name" value="OSJNBB0050O03.9 PROTEIN-RELATED"/>
    <property type="match status" value="1"/>
</dbReference>
<feature type="domain" description="DDE Tnp4" evidence="4">
    <location>
        <begin position="307"/>
        <end position="467"/>
    </location>
</feature>
<evidence type="ECO:0000313" key="7">
    <source>
        <dbReference type="Proteomes" id="UP001341281"/>
    </source>
</evidence>
<dbReference type="AlphaFoldDB" id="A0AAQ3U4B1"/>
<organism evidence="6 7">
    <name type="scientific">Paspalum notatum var. saurae</name>
    <dbReference type="NCBI Taxonomy" id="547442"/>
    <lineage>
        <taxon>Eukaryota</taxon>
        <taxon>Viridiplantae</taxon>
        <taxon>Streptophyta</taxon>
        <taxon>Embryophyta</taxon>
        <taxon>Tracheophyta</taxon>
        <taxon>Spermatophyta</taxon>
        <taxon>Magnoliopsida</taxon>
        <taxon>Liliopsida</taxon>
        <taxon>Poales</taxon>
        <taxon>Poaceae</taxon>
        <taxon>PACMAD clade</taxon>
        <taxon>Panicoideae</taxon>
        <taxon>Andropogonodae</taxon>
        <taxon>Paspaleae</taxon>
        <taxon>Paspalinae</taxon>
        <taxon>Paspalum</taxon>
    </lineage>
</organism>
<evidence type="ECO:0000256" key="1">
    <source>
        <dbReference type="ARBA" id="ARBA00001968"/>
    </source>
</evidence>
<feature type="compositionally biased region" description="Low complexity" evidence="3">
    <location>
        <begin position="127"/>
        <end position="136"/>
    </location>
</feature>
<feature type="domain" description="DUF8040" evidence="5">
    <location>
        <begin position="179"/>
        <end position="271"/>
    </location>
</feature>
<evidence type="ECO:0000259" key="4">
    <source>
        <dbReference type="Pfam" id="PF13359"/>
    </source>
</evidence>
<evidence type="ECO:0000313" key="6">
    <source>
        <dbReference type="EMBL" id="WVZ82895.1"/>
    </source>
</evidence>
<accession>A0AAQ3U4B1</accession>
<comment type="cofactor">
    <cofactor evidence="1">
        <name>a divalent metal cation</name>
        <dbReference type="ChEBI" id="CHEBI:60240"/>
    </cofactor>
</comment>
<protein>
    <recommendedName>
        <fullName evidence="8">DDE Tnp4 domain-containing protein</fullName>
    </recommendedName>
</protein>
<evidence type="ECO:0008006" key="8">
    <source>
        <dbReference type="Google" id="ProtNLM"/>
    </source>
</evidence>
<dbReference type="InterPro" id="IPR027806">
    <property type="entry name" value="HARBI1_dom"/>
</dbReference>
<feature type="region of interest" description="Disordered" evidence="3">
    <location>
        <begin position="127"/>
        <end position="159"/>
    </location>
</feature>
<keyword evidence="2" id="KW-0479">Metal-binding</keyword>
<dbReference type="Proteomes" id="UP001341281">
    <property type="component" value="Chromosome 06"/>
</dbReference>
<evidence type="ECO:0000259" key="5">
    <source>
        <dbReference type="Pfam" id="PF26138"/>
    </source>
</evidence>
<proteinExistence type="predicted"/>
<feature type="region of interest" description="Disordered" evidence="3">
    <location>
        <begin position="665"/>
        <end position="730"/>
    </location>
</feature>